<evidence type="ECO:0000256" key="2">
    <source>
        <dbReference type="ARBA" id="ARBA00006054"/>
    </source>
</evidence>
<dbReference type="InterPro" id="IPR001557">
    <property type="entry name" value="L-lactate/malate_DH"/>
</dbReference>
<dbReference type="InterPro" id="IPR011304">
    <property type="entry name" value="L-lactate_DH"/>
</dbReference>
<dbReference type="PIRSF" id="PIRSF000102">
    <property type="entry name" value="Lac_mal_DH"/>
    <property type="match status" value="1"/>
</dbReference>
<keyword evidence="13" id="KW-1185">Reference proteome</keyword>
<evidence type="ECO:0000256" key="8">
    <source>
        <dbReference type="PIRSR" id="PIRSR000102-1"/>
    </source>
</evidence>
<comment type="function">
    <text evidence="7">Catalyzes the conversion of lactate to pyruvate.</text>
</comment>
<feature type="binding site" evidence="7">
    <location>
        <position position="168"/>
    </location>
    <ligand>
        <name>beta-D-fructose 1,6-bisphosphate</name>
        <dbReference type="ChEBI" id="CHEBI:32966"/>
        <note>allosteric activator</note>
    </ligand>
</feature>
<comment type="catalytic activity">
    <reaction evidence="6 7">
        <text>(S)-lactate + NAD(+) = pyruvate + NADH + H(+)</text>
        <dbReference type="Rhea" id="RHEA:23444"/>
        <dbReference type="ChEBI" id="CHEBI:15361"/>
        <dbReference type="ChEBI" id="CHEBI:15378"/>
        <dbReference type="ChEBI" id="CHEBI:16651"/>
        <dbReference type="ChEBI" id="CHEBI:57540"/>
        <dbReference type="ChEBI" id="CHEBI:57945"/>
        <dbReference type="EC" id="1.1.1.27"/>
    </reaction>
</comment>
<feature type="binding site" evidence="7">
    <location>
        <position position="183"/>
    </location>
    <ligand>
        <name>beta-D-fructose 1,6-bisphosphate</name>
        <dbReference type="ChEBI" id="CHEBI:32966"/>
        <note>allosteric activator</note>
    </ligand>
</feature>
<evidence type="ECO:0000256" key="4">
    <source>
        <dbReference type="ARBA" id="ARBA00023002"/>
    </source>
</evidence>
<comment type="subunit">
    <text evidence="7">Homotetramer.</text>
</comment>
<feature type="binding site" evidence="7">
    <location>
        <position position="97"/>
    </location>
    <ligand>
        <name>substrate</name>
    </ligand>
</feature>
<dbReference type="Pfam" id="PF00056">
    <property type="entry name" value="Ldh_1_N"/>
    <property type="match status" value="1"/>
</dbReference>
<evidence type="ECO:0000256" key="9">
    <source>
        <dbReference type="PIRSR" id="PIRSR000102-3"/>
    </source>
</evidence>
<protein>
    <recommendedName>
        <fullName evidence="3 7">L-lactate dehydrogenase</fullName>
        <shortName evidence="7">L-LDH</shortName>
        <ecNumber evidence="3 7">1.1.1.27</ecNumber>
    </recommendedName>
</protein>
<feature type="active site" description="Proton acceptor" evidence="7 8">
    <location>
        <position position="190"/>
    </location>
</feature>
<comment type="subcellular location">
    <subcellularLocation>
        <location evidence="7">Cytoplasm</location>
    </subcellularLocation>
</comment>
<accession>A0A3N4ZMD3</accession>
<feature type="binding site" evidence="7">
    <location>
        <position position="103"/>
    </location>
    <ligand>
        <name>substrate</name>
    </ligand>
</feature>
<dbReference type="InterPro" id="IPR018177">
    <property type="entry name" value="L-lactate_DH_AS"/>
</dbReference>
<dbReference type="PANTHER" id="PTHR43128">
    <property type="entry name" value="L-2-HYDROXYCARBOXYLATE DEHYDROGENASE (NAD(P)(+))"/>
    <property type="match status" value="1"/>
</dbReference>
<dbReference type="OrthoDB" id="9802969at2"/>
<feature type="binding site" evidence="7">
    <location>
        <begin position="94"/>
        <end position="95"/>
    </location>
    <ligand>
        <name>NAD(+)</name>
        <dbReference type="ChEBI" id="CHEBI:57540"/>
    </ligand>
</feature>
<keyword evidence="5 7" id="KW-0520">NAD</keyword>
<evidence type="ECO:0000256" key="6">
    <source>
        <dbReference type="ARBA" id="ARBA00049258"/>
    </source>
</evidence>
<dbReference type="CDD" id="cd05292">
    <property type="entry name" value="LDH_2"/>
    <property type="match status" value="1"/>
</dbReference>
<evidence type="ECO:0000259" key="10">
    <source>
        <dbReference type="Pfam" id="PF00056"/>
    </source>
</evidence>
<feature type="binding site" evidence="9">
    <location>
        <begin position="24"/>
        <end position="29"/>
    </location>
    <ligand>
        <name>NAD(+)</name>
        <dbReference type="ChEBI" id="CHEBI:57540"/>
    </ligand>
</feature>
<name>A0A3N4ZMD3_9MICO</name>
<feature type="domain" description="Lactate/malate dehydrogenase N-terminal" evidence="10">
    <location>
        <begin position="18"/>
        <end position="157"/>
    </location>
</feature>
<dbReference type="UniPathway" id="UPA00554">
    <property type="reaction ID" value="UER00611"/>
</dbReference>
<dbReference type="RefSeq" id="WP_123815045.1">
    <property type="nucleotide sequence ID" value="NZ_RKQZ01000001.1"/>
</dbReference>
<evidence type="ECO:0000256" key="5">
    <source>
        <dbReference type="ARBA" id="ARBA00023027"/>
    </source>
</evidence>
<dbReference type="InterPro" id="IPR015955">
    <property type="entry name" value="Lactate_DH/Glyco_Ohase_4_C"/>
</dbReference>
<dbReference type="InterPro" id="IPR036291">
    <property type="entry name" value="NAD(P)-bd_dom_sf"/>
</dbReference>
<feature type="binding site" evidence="7 9">
    <location>
        <begin position="133"/>
        <end position="135"/>
    </location>
    <ligand>
        <name>NAD(+)</name>
        <dbReference type="ChEBI" id="CHEBI:57540"/>
    </ligand>
</feature>
<dbReference type="Pfam" id="PF02866">
    <property type="entry name" value="Ldh_1_C"/>
    <property type="match status" value="1"/>
</dbReference>
<sequence>MTAADEVTTAHPSGARTTKLAVVGAGAVGTTLAYAALARGTARSVALMDVNKAKVDAEVLDLQHGQMFVPQAEIVGSDDVAVCEGADVVVVTAGAKQKPGQTRLELAESTVGLTREILPALVDVAPDAIFLMVTNPVDVVTYAAQKFSGLPRERVFGSGTVLDTSRLREAIAREAGVAVGNVHAYIAGEHGDSEIALWSSASIGGVPLLEWTGLAGRPALDEELRTRIAGDVVQSAYRIIEGKGATNYAIGLAGTRIIEAVLKDEHRVLPVSSYLDDYYGIRDVCLSVPALVDRRGAAETIEVPLSDGELHDLRASAERVRAIQQRFGL</sequence>
<dbReference type="NCBIfam" id="NF000824">
    <property type="entry name" value="PRK00066.1"/>
    <property type="match status" value="1"/>
</dbReference>
<dbReference type="GO" id="GO:0005737">
    <property type="term" value="C:cytoplasm"/>
    <property type="evidence" value="ECO:0007669"/>
    <property type="project" value="UniProtKB-SubCell"/>
</dbReference>
<dbReference type="GO" id="GO:0004459">
    <property type="term" value="F:L-lactate dehydrogenase (NAD+) activity"/>
    <property type="evidence" value="ECO:0007669"/>
    <property type="project" value="UniProtKB-UniRule"/>
</dbReference>
<dbReference type="SUPFAM" id="SSF51735">
    <property type="entry name" value="NAD(P)-binding Rossmann-fold domains"/>
    <property type="match status" value="1"/>
</dbReference>
<feature type="binding site" evidence="7">
    <location>
        <begin position="135"/>
        <end position="138"/>
    </location>
    <ligand>
        <name>substrate</name>
    </ligand>
</feature>
<gene>
    <name evidence="7" type="primary">ldh</name>
    <name evidence="12" type="ORF">EDD34_2719</name>
</gene>
<dbReference type="SUPFAM" id="SSF56327">
    <property type="entry name" value="LDH C-terminal domain-like"/>
    <property type="match status" value="1"/>
</dbReference>
<organism evidence="12 13">
    <name type="scientific">Myceligenerans xiligouense</name>
    <dbReference type="NCBI Taxonomy" id="253184"/>
    <lineage>
        <taxon>Bacteria</taxon>
        <taxon>Bacillati</taxon>
        <taxon>Actinomycetota</taxon>
        <taxon>Actinomycetes</taxon>
        <taxon>Micrococcales</taxon>
        <taxon>Promicromonosporaceae</taxon>
        <taxon>Myceligenerans</taxon>
    </lineage>
</organism>
<evidence type="ECO:0000259" key="11">
    <source>
        <dbReference type="Pfam" id="PF02866"/>
    </source>
</evidence>
<dbReference type="PRINTS" id="PR00086">
    <property type="entry name" value="LLDHDRGNASE"/>
</dbReference>
<comment type="activity regulation">
    <text evidence="7">Allosterically activated by fructose 1,6-bisphosphate (FBP).</text>
</comment>
<dbReference type="EMBL" id="RKQZ01000001">
    <property type="protein sequence ID" value="RPF22075.1"/>
    <property type="molecule type" value="Genomic_DNA"/>
</dbReference>
<dbReference type="GO" id="GO:0006089">
    <property type="term" value="P:lactate metabolic process"/>
    <property type="evidence" value="ECO:0007669"/>
    <property type="project" value="TreeGrafter"/>
</dbReference>
<keyword evidence="7" id="KW-0021">Allosteric enzyme</keyword>
<feature type="binding site" evidence="7">
    <location>
        <position position="246"/>
    </location>
    <ligand>
        <name>substrate</name>
    </ligand>
</feature>
<reference evidence="12 13" key="1">
    <citation type="submission" date="2018-11" db="EMBL/GenBank/DDBJ databases">
        <title>Sequencing the genomes of 1000 actinobacteria strains.</title>
        <authorList>
            <person name="Klenk H.-P."/>
        </authorList>
    </citation>
    <scope>NUCLEOTIDE SEQUENCE [LARGE SCALE GENOMIC DNA]</scope>
    <source>
        <strain evidence="12 13">DSM 15700</strain>
    </source>
</reference>
<dbReference type="PANTHER" id="PTHR43128:SF16">
    <property type="entry name" value="L-LACTATE DEHYDROGENASE"/>
    <property type="match status" value="1"/>
</dbReference>
<evidence type="ECO:0000256" key="7">
    <source>
        <dbReference type="HAMAP-Rule" id="MF_00488"/>
    </source>
</evidence>
<dbReference type="Proteomes" id="UP000280501">
    <property type="component" value="Unassembled WGS sequence"/>
</dbReference>
<evidence type="ECO:0000313" key="13">
    <source>
        <dbReference type="Proteomes" id="UP000280501"/>
    </source>
</evidence>
<feature type="binding site" evidence="7 9">
    <location>
        <position position="49"/>
    </location>
    <ligand>
        <name>NAD(+)</name>
        <dbReference type="ChEBI" id="CHEBI:57540"/>
    </ligand>
</feature>
<feature type="domain" description="Lactate/malate dehydrogenase C-terminal" evidence="11">
    <location>
        <begin position="160"/>
        <end position="322"/>
    </location>
</feature>
<proteinExistence type="inferred from homology"/>
<dbReference type="Gene3D" id="3.40.50.720">
    <property type="entry name" value="NAD(P)-binding Rossmann-like Domain"/>
    <property type="match status" value="1"/>
</dbReference>
<dbReference type="AlphaFoldDB" id="A0A3N4ZMD3"/>
<keyword evidence="7" id="KW-0597">Phosphoprotein</keyword>
<dbReference type="Gene3D" id="3.90.110.10">
    <property type="entry name" value="Lactate dehydrogenase/glycoside hydrolase, family 4, C-terminal"/>
    <property type="match status" value="1"/>
</dbReference>
<evidence type="ECO:0000256" key="1">
    <source>
        <dbReference type="ARBA" id="ARBA00004843"/>
    </source>
</evidence>
<evidence type="ECO:0000256" key="3">
    <source>
        <dbReference type="ARBA" id="ARBA00012967"/>
    </source>
</evidence>
<dbReference type="EC" id="1.1.1.27" evidence="3 7"/>
<comment type="pathway">
    <text evidence="1 7">Fermentation; pyruvate fermentation to lactate; (S)-lactate from pyruvate: step 1/1.</text>
</comment>
<evidence type="ECO:0000313" key="12">
    <source>
        <dbReference type="EMBL" id="RPF22075.1"/>
    </source>
</evidence>
<dbReference type="GO" id="GO:0006096">
    <property type="term" value="P:glycolytic process"/>
    <property type="evidence" value="ECO:0007669"/>
    <property type="project" value="UniProtKB-UniRule"/>
</dbReference>
<dbReference type="PROSITE" id="PS00064">
    <property type="entry name" value="L_LDH"/>
    <property type="match status" value="1"/>
</dbReference>
<comment type="similarity">
    <text evidence="2 7">Belongs to the LDH/MDH superfamily. LDH family.</text>
</comment>
<keyword evidence="4 7" id="KW-0560">Oxidoreductase</keyword>
<dbReference type="NCBIfam" id="TIGR01771">
    <property type="entry name" value="L-LDH-NAD"/>
    <property type="match status" value="1"/>
</dbReference>
<dbReference type="InterPro" id="IPR022383">
    <property type="entry name" value="Lactate/malate_DH_C"/>
</dbReference>
<dbReference type="HAMAP" id="MF_00488">
    <property type="entry name" value="Lactate_dehydrog"/>
    <property type="match status" value="1"/>
</dbReference>
<feature type="modified residue" description="Phosphotyrosine" evidence="7">
    <location>
        <position position="237"/>
    </location>
</feature>
<keyword evidence="7" id="KW-0963">Cytoplasm</keyword>
<feature type="binding site" evidence="7">
    <location>
        <begin position="163"/>
        <end position="166"/>
    </location>
    <ligand>
        <name>substrate</name>
    </ligand>
</feature>
<feature type="binding site" evidence="7">
    <location>
        <position position="28"/>
    </location>
    <ligand>
        <name>NAD(+)</name>
        <dbReference type="ChEBI" id="CHEBI:57540"/>
    </ligand>
</feature>
<feature type="binding site" evidence="7">
    <location>
        <position position="54"/>
    </location>
    <ligand>
        <name>NAD(+)</name>
        <dbReference type="ChEBI" id="CHEBI:57540"/>
    </ligand>
</feature>
<comment type="caution">
    <text evidence="7">Lacks conserved residue(s) required for the propagation of feature annotation.</text>
</comment>
<dbReference type="InterPro" id="IPR001236">
    <property type="entry name" value="Lactate/malate_DH_N"/>
</dbReference>
<comment type="caution">
    <text evidence="12">The sequence shown here is derived from an EMBL/GenBank/DDBJ whole genome shotgun (WGS) entry which is preliminary data.</text>
</comment>
<feature type="binding site" evidence="7">
    <location>
        <position position="158"/>
    </location>
    <ligand>
        <name>NAD(+)</name>
        <dbReference type="ChEBI" id="CHEBI:57540"/>
    </ligand>
</feature>